<evidence type="ECO:0000256" key="2">
    <source>
        <dbReference type="ARBA" id="ARBA00001946"/>
    </source>
</evidence>
<evidence type="ECO:0000256" key="8">
    <source>
        <dbReference type="ARBA" id="ARBA00022842"/>
    </source>
</evidence>
<comment type="cofactor">
    <cofactor evidence="2">
        <name>Mg(2+)</name>
        <dbReference type="ChEBI" id="CHEBI:18420"/>
    </cofactor>
</comment>
<gene>
    <name evidence="12" type="ORF">MHBO_004397</name>
</gene>
<keyword evidence="8" id="KW-0460">Magnesium</keyword>
<keyword evidence="5" id="KW-0479">Metal-binding</keyword>
<comment type="caution">
    <text evidence="12">The sequence shown here is derived from an EMBL/GenBank/DDBJ whole genome shotgun (WGS) entry which is preliminary data.</text>
</comment>
<comment type="cofactor">
    <cofactor evidence="1">
        <name>Mn(2+)</name>
        <dbReference type="ChEBI" id="CHEBI:29035"/>
    </cofactor>
</comment>
<evidence type="ECO:0000259" key="11">
    <source>
        <dbReference type="Pfam" id="PF03372"/>
    </source>
</evidence>
<keyword evidence="9" id="KW-0234">DNA repair</keyword>
<organism evidence="12 13">
    <name type="scientific">Bonamia ostreae</name>
    <dbReference type="NCBI Taxonomy" id="126728"/>
    <lineage>
        <taxon>Eukaryota</taxon>
        <taxon>Sar</taxon>
        <taxon>Rhizaria</taxon>
        <taxon>Endomyxa</taxon>
        <taxon>Ascetosporea</taxon>
        <taxon>Haplosporida</taxon>
        <taxon>Bonamia</taxon>
    </lineage>
</organism>
<dbReference type="PANTHER" id="PTHR15822">
    <property type="entry name" value="TRAF AND TNF RECEPTOR-ASSOCIATED PROTEIN"/>
    <property type="match status" value="1"/>
</dbReference>
<dbReference type="SUPFAM" id="SSF56219">
    <property type="entry name" value="DNase I-like"/>
    <property type="match status" value="1"/>
</dbReference>
<dbReference type="Pfam" id="PF03372">
    <property type="entry name" value="Exo_endo_phos"/>
    <property type="match status" value="1"/>
</dbReference>
<evidence type="ECO:0000256" key="6">
    <source>
        <dbReference type="ARBA" id="ARBA00022763"/>
    </source>
</evidence>
<accession>A0ABV2ATE3</accession>
<evidence type="ECO:0000256" key="3">
    <source>
        <dbReference type="ARBA" id="ARBA00004322"/>
    </source>
</evidence>
<evidence type="ECO:0000256" key="10">
    <source>
        <dbReference type="ARBA" id="ARBA00023242"/>
    </source>
</evidence>
<comment type="subcellular location">
    <subcellularLocation>
        <location evidence="3">Nucleus</location>
        <location evidence="3">PML body</location>
    </subcellularLocation>
</comment>
<evidence type="ECO:0000256" key="9">
    <source>
        <dbReference type="ARBA" id="ARBA00023204"/>
    </source>
</evidence>
<evidence type="ECO:0000256" key="7">
    <source>
        <dbReference type="ARBA" id="ARBA00022801"/>
    </source>
</evidence>
<dbReference type="Proteomes" id="UP001439008">
    <property type="component" value="Unassembled WGS sequence"/>
</dbReference>
<keyword evidence="13" id="KW-1185">Reference proteome</keyword>
<feature type="domain" description="Endonuclease/exonuclease/phosphatase" evidence="11">
    <location>
        <begin position="8"/>
        <end position="89"/>
    </location>
</feature>
<sequence>MADKFKILTWNVWFSDLCVSERMRQIVAEIKLHNPHVFCLQEVTFENLEHLLSNLAMEKLTQYKTSTDLCYHVERKSAYFNLIFSRLDFYVIL</sequence>
<evidence type="ECO:0000313" key="13">
    <source>
        <dbReference type="Proteomes" id="UP001439008"/>
    </source>
</evidence>
<protein>
    <recommendedName>
        <fullName evidence="11">Endonuclease/exonuclease/phosphatase domain-containing protein</fullName>
    </recommendedName>
</protein>
<dbReference type="InterPro" id="IPR005135">
    <property type="entry name" value="Endo/exonuclease/phosphatase"/>
</dbReference>
<name>A0ABV2ATE3_9EUKA</name>
<proteinExistence type="predicted"/>
<evidence type="ECO:0000256" key="1">
    <source>
        <dbReference type="ARBA" id="ARBA00001936"/>
    </source>
</evidence>
<dbReference type="PANTHER" id="PTHR15822:SF4">
    <property type="entry name" value="TYROSYL-DNA PHOSPHODIESTERASE 2"/>
    <property type="match status" value="1"/>
</dbReference>
<keyword evidence="6" id="KW-0227">DNA damage</keyword>
<dbReference type="InterPro" id="IPR051547">
    <property type="entry name" value="TDP2-like"/>
</dbReference>
<keyword evidence="10" id="KW-0539">Nucleus</keyword>
<dbReference type="EMBL" id="JBDODL010003934">
    <property type="protein sequence ID" value="MES1922869.1"/>
    <property type="molecule type" value="Genomic_DNA"/>
</dbReference>
<reference evidence="12 13" key="1">
    <citation type="journal article" date="2024" name="BMC Biol.">
        <title>Comparative genomics of Ascetosporea gives new insight into the evolutionary basis for animal parasitism in Rhizaria.</title>
        <authorList>
            <person name="Hiltunen Thoren M."/>
            <person name="Onut-Brannstrom I."/>
            <person name="Alfjorden A."/>
            <person name="Peckova H."/>
            <person name="Swords F."/>
            <person name="Hooper C."/>
            <person name="Holzer A.S."/>
            <person name="Bass D."/>
            <person name="Burki F."/>
        </authorList>
    </citation>
    <scope>NUCLEOTIDE SEQUENCE [LARGE SCALE GENOMIC DNA]</scope>
    <source>
        <strain evidence="12">20-A016</strain>
    </source>
</reference>
<evidence type="ECO:0000313" key="12">
    <source>
        <dbReference type="EMBL" id="MES1922869.1"/>
    </source>
</evidence>
<dbReference type="Gene3D" id="3.60.10.10">
    <property type="entry name" value="Endonuclease/exonuclease/phosphatase"/>
    <property type="match status" value="1"/>
</dbReference>
<evidence type="ECO:0000256" key="4">
    <source>
        <dbReference type="ARBA" id="ARBA00022722"/>
    </source>
</evidence>
<keyword evidence="4" id="KW-0540">Nuclease</keyword>
<dbReference type="InterPro" id="IPR036691">
    <property type="entry name" value="Endo/exonu/phosph_ase_sf"/>
</dbReference>
<keyword evidence="7" id="KW-0378">Hydrolase</keyword>
<evidence type="ECO:0000256" key="5">
    <source>
        <dbReference type="ARBA" id="ARBA00022723"/>
    </source>
</evidence>